<evidence type="ECO:0000256" key="2">
    <source>
        <dbReference type="ARBA" id="ARBA00010333"/>
    </source>
</evidence>
<dbReference type="OrthoDB" id="368476at2"/>
<dbReference type="InterPro" id="IPR018313">
    <property type="entry name" value="SBP_3_CS"/>
</dbReference>
<dbReference type="InterPro" id="IPR001638">
    <property type="entry name" value="Solute-binding_3/MltF_N"/>
</dbReference>
<dbReference type="EMBL" id="SNZP01000005">
    <property type="protein sequence ID" value="TDR80216.1"/>
    <property type="molecule type" value="Genomic_DNA"/>
</dbReference>
<comment type="similarity">
    <text evidence="2 4">Belongs to the bacterial solute-binding protein 3 family.</text>
</comment>
<dbReference type="GO" id="GO:0030313">
    <property type="term" value="C:cell envelope"/>
    <property type="evidence" value="ECO:0007669"/>
    <property type="project" value="UniProtKB-SubCell"/>
</dbReference>
<dbReference type="CDD" id="cd13711">
    <property type="entry name" value="PBP2_Ngo0372_TcyA"/>
    <property type="match status" value="1"/>
</dbReference>
<feature type="chain" id="PRO_5021012255" evidence="5">
    <location>
        <begin position="19"/>
        <end position="252"/>
    </location>
</feature>
<dbReference type="Gene3D" id="3.40.190.10">
    <property type="entry name" value="Periplasmic binding protein-like II"/>
    <property type="match status" value="2"/>
</dbReference>
<dbReference type="PANTHER" id="PTHR35936:SF34">
    <property type="entry name" value="ABC TRANSPORTER EXTRACELLULAR-BINDING PROTEIN YCKB-RELATED"/>
    <property type="match status" value="1"/>
</dbReference>
<dbReference type="Proteomes" id="UP000295611">
    <property type="component" value="Unassembled WGS sequence"/>
</dbReference>
<evidence type="ECO:0000313" key="8">
    <source>
        <dbReference type="Proteomes" id="UP000295611"/>
    </source>
</evidence>
<dbReference type="Pfam" id="PF00497">
    <property type="entry name" value="SBP_bac_3"/>
    <property type="match status" value="1"/>
</dbReference>
<keyword evidence="8" id="KW-1185">Reference proteome</keyword>
<organism evidence="7 8">
    <name type="scientific">Paludibacterium purpuratum</name>
    <dbReference type="NCBI Taxonomy" id="1144873"/>
    <lineage>
        <taxon>Bacteria</taxon>
        <taxon>Pseudomonadati</taxon>
        <taxon>Pseudomonadota</taxon>
        <taxon>Betaproteobacteria</taxon>
        <taxon>Neisseriales</taxon>
        <taxon>Chromobacteriaceae</taxon>
        <taxon>Paludibacterium</taxon>
    </lineage>
</organism>
<comment type="subcellular location">
    <subcellularLocation>
        <location evidence="1">Cell envelope</location>
    </subcellularLocation>
</comment>
<dbReference type="SMART" id="SM00062">
    <property type="entry name" value="PBPb"/>
    <property type="match status" value="1"/>
</dbReference>
<dbReference type="RefSeq" id="WP_133679624.1">
    <property type="nucleotide sequence ID" value="NZ_SNZP01000005.1"/>
</dbReference>
<evidence type="ECO:0000256" key="4">
    <source>
        <dbReference type="RuleBase" id="RU003744"/>
    </source>
</evidence>
<proteinExistence type="inferred from homology"/>
<protein>
    <submittedName>
        <fullName evidence="7">Amino acid ABC transporter substrate-binding protein (PAAT family)</fullName>
    </submittedName>
</protein>
<evidence type="ECO:0000256" key="1">
    <source>
        <dbReference type="ARBA" id="ARBA00004196"/>
    </source>
</evidence>
<dbReference type="AlphaFoldDB" id="A0A4R7B952"/>
<evidence type="ECO:0000259" key="6">
    <source>
        <dbReference type="SMART" id="SM00062"/>
    </source>
</evidence>
<keyword evidence="3 5" id="KW-0732">Signal</keyword>
<dbReference type="PROSITE" id="PS01039">
    <property type="entry name" value="SBP_BACTERIAL_3"/>
    <property type="match status" value="1"/>
</dbReference>
<feature type="domain" description="Solute-binding protein family 3/N-terminal" evidence="6">
    <location>
        <begin position="30"/>
        <end position="249"/>
    </location>
</feature>
<sequence>MTRLLAFLLLALALPVSAQEALAQIRTAGVLKIGTEGDYPPFTYHDAAGQLVGFDVELAQAVAQQLGVKAQFVEGRWDGLIAGLDVARYDVVVNEVSISAARQAKYDFSQPYIVSRAALIVRNDNTSIKSFADLKGKKSPNSLTSNFAKLAKDNGAEVIPVQGFNESVEFLVSGRADATINDSLSFLDFKRHQPTAPLKAVAYEQHAESAGIVLRKGNPGLLDAVNRALAQIRADGTYRRISLKYFGQDVSR</sequence>
<comment type="caution">
    <text evidence="7">The sequence shown here is derived from an EMBL/GenBank/DDBJ whole genome shotgun (WGS) entry which is preliminary data.</text>
</comment>
<gene>
    <name evidence="7" type="ORF">DFP86_10571</name>
</gene>
<feature type="signal peptide" evidence="5">
    <location>
        <begin position="1"/>
        <end position="18"/>
    </location>
</feature>
<dbReference type="PANTHER" id="PTHR35936">
    <property type="entry name" value="MEMBRANE-BOUND LYTIC MUREIN TRANSGLYCOSYLASE F"/>
    <property type="match status" value="1"/>
</dbReference>
<evidence type="ECO:0000313" key="7">
    <source>
        <dbReference type="EMBL" id="TDR80216.1"/>
    </source>
</evidence>
<dbReference type="SUPFAM" id="SSF53850">
    <property type="entry name" value="Periplasmic binding protein-like II"/>
    <property type="match status" value="1"/>
</dbReference>
<evidence type="ECO:0000256" key="5">
    <source>
        <dbReference type="SAM" id="SignalP"/>
    </source>
</evidence>
<reference evidence="7 8" key="1">
    <citation type="submission" date="2019-03" db="EMBL/GenBank/DDBJ databases">
        <title>Genomic Encyclopedia of Type Strains, Phase III (KMG-III): the genomes of soil and plant-associated and newly described type strains.</title>
        <authorList>
            <person name="Whitman W."/>
        </authorList>
    </citation>
    <scope>NUCLEOTIDE SEQUENCE [LARGE SCALE GENOMIC DNA]</scope>
    <source>
        <strain evidence="7 8">CECT 8976</strain>
    </source>
</reference>
<name>A0A4R7B952_9NEIS</name>
<accession>A0A4R7B952</accession>
<evidence type="ECO:0000256" key="3">
    <source>
        <dbReference type="ARBA" id="ARBA00022729"/>
    </source>
</evidence>